<gene>
    <name evidence="1" type="ORF">ANCDUO_17257</name>
</gene>
<name>A0A0C2C8G4_9BILA</name>
<protein>
    <submittedName>
        <fullName evidence="1">Uncharacterized protein</fullName>
    </submittedName>
</protein>
<dbReference type="Proteomes" id="UP000054047">
    <property type="component" value="Unassembled WGS sequence"/>
</dbReference>
<keyword evidence="2" id="KW-1185">Reference proteome</keyword>
<proteinExistence type="predicted"/>
<dbReference type="OrthoDB" id="10530232at2759"/>
<reference evidence="1 2" key="1">
    <citation type="submission" date="2013-12" db="EMBL/GenBank/DDBJ databases">
        <title>Draft genome of the parsitic nematode Ancylostoma duodenale.</title>
        <authorList>
            <person name="Mitreva M."/>
        </authorList>
    </citation>
    <scope>NUCLEOTIDE SEQUENCE [LARGE SCALE GENOMIC DNA]</scope>
    <source>
        <strain evidence="1 2">Zhejiang</strain>
    </source>
</reference>
<evidence type="ECO:0000313" key="1">
    <source>
        <dbReference type="EMBL" id="KIH52638.1"/>
    </source>
</evidence>
<evidence type="ECO:0000313" key="2">
    <source>
        <dbReference type="Proteomes" id="UP000054047"/>
    </source>
</evidence>
<sequence length="122" mass="13625">MAFHTLPIIVNVRHKGTRPERRNFDDGAIAKRLVNLVVAGMWILVSGNGIAAEAGIHKLIRSSAGDATPPPPFVHNNSYVEEVRRQLERIRDPLFQHLPVSYLTRLEDGEDKSRKKHSPDGG</sequence>
<organism evidence="1 2">
    <name type="scientific">Ancylostoma duodenale</name>
    <dbReference type="NCBI Taxonomy" id="51022"/>
    <lineage>
        <taxon>Eukaryota</taxon>
        <taxon>Metazoa</taxon>
        <taxon>Ecdysozoa</taxon>
        <taxon>Nematoda</taxon>
        <taxon>Chromadorea</taxon>
        <taxon>Rhabditida</taxon>
        <taxon>Rhabditina</taxon>
        <taxon>Rhabditomorpha</taxon>
        <taxon>Strongyloidea</taxon>
        <taxon>Ancylostomatidae</taxon>
        <taxon>Ancylostomatinae</taxon>
        <taxon>Ancylostoma</taxon>
    </lineage>
</organism>
<accession>A0A0C2C8G4</accession>
<dbReference type="AlphaFoldDB" id="A0A0C2C8G4"/>
<dbReference type="EMBL" id="KN743144">
    <property type="protein sequence ID" value="KIH52638.1"/>
    <property type="molecule type" value="Genomic_DNA"/>
</dbReference>